<reference evidence="2 3" key="1">
    <citation type="submission" date="2024-05" db="EMBL/GenBank/DDBJ databases">
        <authorList>
            <person name="Kim H.-Y."/>
            <person name="Kim E."/>
            <person name="Cai Y."/>
            <person name="Yang S.-M."/>
            <person name="Lee W."/>
        </authorList>
    </citation>
    <scope>NUCLEOTIDE SEQUENCE [LARGE SCALE GENOMIC DNA]</scope>
    <source>
        <strain evidence="2 3">FBL11</strain>
    </source>
</reference>
<dbReference type="SUPFAM" id="SSF52343">
    <property type="entry name" value="Ferredoxin reductase-like, C-terminal NADP-linked domain"/>
    <property type="match status" value="1"/>
</dbReference>
<evidence type="ECO:0000313" key="2">
    <source>
        <dbReference type="EMBL" id="MEN2751873.1"/>
    </source>
</evidence>
<proteinExistence type="predicted"/>
<dbReference type="SUPFAM" id="SSF54292">
    <property type="entry name" value="2Fe-2S ferredoxin-like"/>
    <property type="match status" value="1"/>
</dbReference>
<sequence>MTTGYHPELIQRVFVDFVSTHIHSFGSLIAPKLRLLAKHTLSDDLIALQFETNHAFRQQSNNHWHGGQHLSLIVPIDGIHHQRQYSLLGLPQQALWWQSKKPHTLTIAIKSQGLVSKYLTQKTLLGDVFACNVPSGNFVLPHMQDEPTPILCIASGSGITPMLGLVTQALMNRQSVTLLHYNRTPILTSFWASLAATYPTFRYHLIATQDVSTYFAGNRYLTTASLLALGLPLAQTQIYACGAQSLLLSLYQAARELTVDDTASLLDNITIERFGTSVNHHDQEGSETDSIAQTVHLRGRQRQFTSRTTLLKSAEAAGIRLPHGCRQGICHLCRCQKISGQVKNIQTGVVSGEGFESIQTCISVPVTDVVLDI</sequence>
<name>A0ABU9X8Z7_9GAMM</name>
<dbReference type="Gene3D" id="3.10.20.30">
    <property type="match status" value="1"/>
</dbReference>
<dbReference type="InterPro" id="IPR017927">
    <property type="entry name" value="FAD-bd_FR_type"/>
</dbReference>
<dbReference type="Gene3D" id="3.40.50.80">
    <property type="entry name" value="Nucleotide-binding domain of ferredoxin-NADP reductase (FNR) module"/>
    <property type="match status" value="1"/>
</dbReference>
<dbReference type="InterPro" id="IPR039261">
    <property type="entry name" value="FNR_nucleotide-bd"/>
</dbReference>
<dbReference type="Pfam" id="PF00111">
    <property type="entry name" value="Fer2"/>
    <property type="match status" value="1"/>
</dbReference>
<dbReference type="PANTHER" id="PTHR47354:SF3">
    <property type="entry name" value="OXIDOREDUCTASE-RELATED"/>
    <property type="match status" value="1"/>
</dbReference>
<dbReference type="Proteomes" id="UP001461960">
    <property type="component" value="Unassembled WGS sequence"/>
</dbReference>
<evidence type="ECO:0000259" key="1">
    <source>
        <dbReference type="PROSITE" id="PS51384"/>
    </source>
</evidence>
<evidence type="ECO:0000313" key="3">
    <source>
        <dbReference type="Proteomes" id="UP001461960"/>
    </source>
</evidence>
<dbReference type="CDD" id="cd00207">
    <property type="entry name" value="fer2"/>
    <property type="match status" value="1"/>
</dbReference>
<keyword evidence="3" id="KW-1185">Reference proteome</keyword>
<dbReference type="Pfam" id="PF00970">
    <property type="entry name" value="FAD_binding_6"/>
    <property type="match status" value="1"/>
</dbReference>
<dbReference type="InterPro" id="IPR036010">
    <property type="entry name" value="2Fe-2S_ferredoxin-like_sf"/>
</dbReference>
<dbReference type="InterPro" id="IPR001041">
    <property type="entry name" value="2Fe-2S_ferredoxin-type"/>
</dbReference>
<dbReference type="Pfam" id="PF00175">
    <property type="entry name" value="NAD_binding_1"/>
    <property type="match status" value="1"/>
</dbReference>
<dbReference type="PROSITE" id="PS51384">
    <property type="entry name" value="FAD_FR"/>
    <property type="match status" value="1"/>
</dbReference>
<dbReference type="PANTHER" id="PTHR47354">
    <property type="entry name" value="NADH OXIDOREDUCTASE HCR"/>
    <property type="match status" value="1"/>
</dbReference>
<gene>
    <name evidence="2" type="ORF">AAIR29_09530</name>
</gene>
<dbReference type="InterPro" id="IPR008333">
    <property type="entry name" value="Cbr1-like_FAD-bd_dom"/>
</dbReference>
<dbReference type="SUPFAM" id="SSF63380">
    <property type="entry name" value="Riboflavin synthase domain-like"/>
    <property type="match status" value="1"/>
</dbReference>
<comment type="caution">
    <text evidence="2">The sequence shown here is derived from an EMBL/GenBank/DDBJ whole genome shotgun (WGS) entry which is preliminary data.</text>
</comment>
<accession>A0ABU9X8Z7</accession>
<dbReference type="InterPro" id="IPR012675">
    <property type="entry name" value="Beta-grasp_dom_sf"/>
</dbReference>
<dbReference type="RefSeq" id="WP_299218594.1">
    <property type="nucleotide sequence ID" value="NZ_JBDGHN010000005.1"/>
</dbReference>
<feature type="domain" description="FAD-binding FR-type" evidence="1">
    <location>
        <begin position="28"/>
        <end position="141"/>
    </location>
</feature>
<dbReference type="InterPro" id="IPR017938">
    <property type="entry name" value="Riboflavin_synthase-like_b-brl"/>
</dbReference>
<organism evidence="2 3">
    <name type="scientific">Psychrobacter saeujeotis</name>
    <dbReference type="NCBI Taxonomy" id="3143436"/>
    <lineage>
        <taxon>Bacteria</taxon>
        <taxon>Pseudomonadati</taxon>
        <taxon>Pseudomonadota</taxon>
        <taxon>Gammaproteobacteria</taxon>
        <taxon>Moraxellales</taxon>
        <taxon>Moraxellaceae</taxon>
        <taxon>Psychrobacter</taxon>
    </lineage>
</organism>
<dbReference type="InterPro" id="IPR001433">
    <property type="entry name" value="OxRdtase_FAD/NAD-bd"/>
</dbReference>
<protein>
    <submittedName>
        <fullName evidence="2">2Fe-2S iron-sulfur cluster-binding protein</fullName>
    </submittedName>
</protein>
<dbReference type="InterPro" id="IPR050415">
    <property type="entry name" value="MRET"/>
</dbReference>
<dbReference type="Gene3D" id="2.40.30.10">
    <property type="entry name" value="Translation factors"/>
    <property type="match status" value="1"/>
</dbReference>
<dbReference type="EMBL" id="JBDGHN010000005">
    <property type="protein sequence ID" value="MEN2751873.1"/>
    <property type="molecule type" value="Genomic_DNA"/>
</dbReference>